<dbReference type="AlphaFoldDB" id="A0A9Q3BZJ6"/>
<accession>A0A9Q3BZJ6</accession>
<protein>
    <submittedName>
        <fullName evidence="1">Uncharacterized protein</fullName>
    </submittedName>
</protein>
<name>A0A9Q3BZJ6_9BASI</name>
<dbReference type="InterPro" id="IPR043502">
    <property type="entry name" value="DNA/RNA_pol_sf"/>
</dbReference>
<dbReference type="InterPro" id="IPR051320">
    <property type="entry name" value="Viral_Replic_Matur_Polypro"/>
</dbReference>
<reference evidence="1" key="1">
    <citation type="submission" date="2021-03" db="EMBL/GenBank/DDBJ databases">
        <title>Draft genome sequence of rust myrtle Austropuccinia psidii MF-1, a brazilian biotype.</title>
        <authorList>
            <person name="Quecine M.C."/>
            <person name="Pachon D.M.R."/>
            <person name="Bonatelli M.L."/>
            <person name="Correr F.H."/>
            <person name="Franceschini L.M."/>
            <person name="Leite T.F."/>
            <person name="Margarido G.R.A."/>
            <person name="Almeida C.A."/>
            <person name="Ferrarezi J.A."/>
            <person name="Labate C.A."/>
        </authorList>
    </citation>
    <scope>NUCLEOTIDE SEQUENCE</scope>
    <source>
        <strain evidence="1">MF-1</strain>
    </source>
</reference>
<dbReference type="Gene3D" id="3.30.70.270">
    <property type="match status" value="1"/>
</dbReference>
<dbReference type="PANTHER" id="PTHR33064:SF37">
    <property type="entry name" value="RIBONUCLEASE H"/>
    <property type="match status" value="1"/>
</dbReference>
<evidence type="ECO:0000313" key="2">
    <source>
        <dbReference type="Proteomes" id="UP000765509"/>
    </source>
</evidence>
<organism evidence="1 2">
    <name type="scientific">Austropuccinia psidii MF-1</name>
    <dbReference type="NCBI Taxonomy" id="1389203"/>
    <lineage>
        <taxon>Eukaryota</taxon>
        <taxon>Fungi</taxon>
        <taxon>Dikarya</taxon>
        <taxon>Basidiomycota</taxon>
        <taxon>Pucciniomycotina</taxon>
        <taxon>Pucciniomycetes</taxon>
        <taxon>Pucciniales</taxon>
        <taxon>Sphaerophragmiaceae</taxon>
        <taxon>Austropuccinia</taxon>
    </lineage>
</organism>
<keyword evidence="2" id="KW-1185">Reference proteome</keyword>
<proteinExistence type="predicted"/>
<dbReference type="PANTHER" id="PTHR33064">
    <property type="entry name" value="POL PROTEIN"/>
    <property type="match status" value="1"/>
</dbReference>
<dbReference type="SUPFAM" id="SSF56672">
    <property type="entry name" value="DNA/RNA polymerases"/>
    <property type="match status" value="1"/>
</dbReference>
<gene>
    <name evidence="1" type="ORF">O181_013280</name>
</gene>
<dbReference type="EMBL" id="AVOT02003451">
    <property type="protein sequence ID" value="MBW0473565.1"/>
    <property type="molecule type" value="Genomic_DNA"/>
</dbReference>
<comment type="caution">
    <text evidence="1">The sequence shown here is derived from an EMBL/GenBank/DDBJ whole genome shotgun (WGS) entry which is preliminary data.</text>
</comment>
<evidence type="ECO:0000313" key="1">
    <source>
        <dbReference type="EMBL" id="MBW0473565.1"/>
    </source>
</evidence>
<dbReference type="InterPro" id="IPR043128">
    <property type="entry name" value="Rev_trsase/Diguanyl_cyclase"/>
</dbReference>
<dbReference type="Proteomes" id="UP000765509">
    <property type="component" value="Unassembled WGS sequence"/>
</dbReference>
<sequence>MPYGYILVHQNAIWNQQFTSHFQRMIDTIFQNEILEGGMVVHIHDIIIFSDTWEDHVGYMDRVPSICTPINMKTSLKKCNYGQKELLALGNKVSGVSLAIDQNKVAVVLQKPVSRNIKEMQSFL</sequence>